<evidence type="ECO:0000313" key="2">
    <source>
        <dbReference type="EMBL" id="KAG8184770.1"/>
    </source>
</evidence>
<keyword evidence="1" id="KW-0472">Membrane</keyword>
<dbReference type="GO" id="GO:0016020">
    <property type="term" value="C:membrane"/>
    <property type="evidence" value="ECO:0007669"/>
    <property type="project" value="UniProtKB-SubCell"/>
</dbReference>
<protein>
    <recommendedName>
        <fullName evidence="1">Receptor expression-enhancing protein</fullName>
    </recommendedName>
</protein>
<accession>A0AAV6UK05</accession>
<dbReference type="PANTHER" id="PTHR12300">
    <property type="entry name" value="HVA22-LIKE PROTEINS"/>
    <property type="match status" value="1"/>
</dbReference>
<reference evidence="2 3" key="1">
    <citation type="journal article" date="2022" name="Nat. Ecol. Evol.">
        <title>A masculinizing supergene underlies an exaggerated male reproductive morph in a spider.</title>
        <authorList>
            <person name="Hendrickx F."/>
            <person name="De Corte Z."/>
            <person name="Sonet G."/>
            <person name="Van Belleghem S.M."/>
            <person name="Kostlbacher S."/>
            <person name="Vangestel C."/>
        </authorList>
    </citation>
    <scope>NUCLEOTIDE SEQUENCE [LARGE SCALE GENOMIC DNA]</scope>
    <source>
        <strain evidence="2">W744_W776</strain>
    </source>
</reference>
<organism evidence="2 3">
    <name type="scientific">Oedothorax gibbosus</name>
    <dbReference type="NCBI Taxonomy" id="931172"/>
    <lineage>
        <taxon>Eukaryota</taxon>
        <taxon>Metazoa</taxon>
        <taxon>Ecdysozoa</taxon>
        <taxon>Arthropoda</taxon>
        <taxon>Chelicerata</taxon>
        <taxon>Arachnida</taxon>
        <taxon>Araneae</taxon>
        <taxon>Araneomorphae</taxon>
        <taxon>Entelegynae</taxon>
        <taxon>Araneoidea</taxon>
        <taxon>Linyphiidae</taxon>
        <taxon>Erigoninae</taxon>
        <taxon>Oedothorax</taxon>
    </lineage>
</organism>
<comment type="caution">
    <text evidence="2">The sequence shown here is derived from an EMBL/GenBank/DDBJ whole genome shotgun (WGS) entry which is preliminary data.</text>
</comment>
<sequence>MTELIKENVDNIASGNVDKVASENVDNIASGNVGNVASENVDNIASGNVDNIASGNVGNIASRITEDYSERVANTIENFIENRASKFLETIERWSGIPAHVFITVTTICVLIFLMFSSGPFFILNILLSMYPAYQTFKALEAEDTDKCFEWLKFWIVFAIYHGVENIGDRLMWWMPGYGILKFVFLTWCSIPVEHNGTSFVFKYIHMILSNNVETLERLGEKVQNVYHRFV</sequence>
<dbReference type="EMBL" id="JAFNEN010000363">
    <property type="protein sequence ID" value="KAG8184770.1"/>
    <property type="molecule type" value="Genomic_DNA"/>
</dbReference>
<dbReference type="AlphaFoldDB" id="A0AAV6UK05"/>
<dbReference type="Pfam" id="PF03134">
    <property type="entry name" value="TB2_DP1_HVA22"/>
    <property type="match status" value="1"/>
</dbReference>
<evidence type="ECO:0000256" key="1">
    <source>
        <dbReference type="RuleBase" id="RU362006"/>
    </source>
</evidence>
<feature type="transmembrane region" description="Helical" evidence="1">
    <location>
        <begin position="101"/>
        <end position="128"/>
    </location>
</feature>
<keyword evidence="1" id="KW-0812">Transmembrane</keyword>
<keyword evidence="3" id="KW-1185">Reference proteome</keyword>
<keyword evidence="1" id="KW-1133">Transmembrane helix</keyword>
<dbReference type="Proteomes" id="UP000827092">
    <property type="component" value="Unassembled WGS sequence"/>
</dbReference>
<name>A0AAV6UK05_9ARAC</name>
<evidence type="ECO:0000313" key="3">
    <source>
        <dbReference type="Proteomes" id="UP000827092"/>
    </source>
</evidence>
<gene>
    <name evidence="2" type="ORF">JTE90_019366</name>
</gene>
<comment type="caution">
    <text evidence="1">Lacks conserved residue(s) required for the propagation of feature annotation.</text>
</comment>
<proteinExistence type="inferred from homology"/>
<dbReference type="InterPro" id="IPR004345">
    <property type="entry name" value="TB2_DP1_HVA22"/>
</dbReference>
<comment type="subcellular location">
    <subcellularLocation>
        <location evidence="1">Membrane</location>
        <topology evidence="1">Multi-pass membrane protein</topology>
    </subcellularLocation>
</comment>
<comment type="similarity">
    <text evidence="1">Belongs to the DP1 family.</text>
</comment>